<dbReference type="InterPro" id="IPR017853">
    <property type="entry name" value="GH"/>
</dbReference>
<evidence type="ECO:0000256" key="3">
    <source>
        <dbReference type="ARBA" id="ARBA00012560"/>
    </source>
</evidence>
<gene>
    <name evidence="11" type="primary">malQ</name>
    <name evidence="11" type="ORF">LA5096_05341</name>
</gene>
<evidence type="ECO:0000256" key="4">
    <source>
        <dbReference type="ARBA" id="ARBA00020295"/>
    </source>
</evidence>
<comment type="similarity">
    <text evidence="2 10">Belongs to the disproportionating enzyme family.</text>
</comment>
<dbReference type="GO" id="GO:0004134">
    <property type="term" value="F:4-alpha-glucanotransferase activity"/>
    <property type="evidence" value="ECO:0007669"/>
    <property type="project" value="UniProtKB-EC"/>
</dbReference>
<evidence type="ECO:0000256" key="10">
    <source>
        <dbReference type="RuleBase" id="RU361207"/>
    </source>
</evidence>
<organism evidence="11 12">
    <name type="scientific">Roseibium album</name>
    <dbReference type="NCBI Taxonomy" id="311410"/>
    <lineage>
        <taxon>Bacteria</taxon>
        <taxon>Pseudomonadati</taxon>
        <taxon>Pseudomonadota</taxon>
        <taxon>Alphaproteobacteria</taxon>
        <taxon>Hyphomicrobiales</taxon>
        <taxon>Stappiaceae</taxon>
        <taxon>Roseibium</taxon>
    </lineage>
</organism>
<name>A0A0M7B095_9HYPH</name>
<evidence type="ECO:0000256" key="8">
    <source>
        <dbReference type="ARBA" id="ARBA00031423"/>
    </source>
</evidence>
<evidence type="ECO:0000256" key="6">
    <source>
        <dbReference type="ARBA" id="ARBA00022679"/>
    </source>
</evidence>
<accession>A0A0M7B095</accession>
<keyword evidence="5 10" id="KW-0328">Glycosyltransferase</keyword>
<dbReference type="SUPFAM" id="SSF51445">
    <property type="entry name" value="(Trans)glycosidases"/>
    <property type="match status" value="1"/>
</dbReference>
<evidence type="ECO:0000256" key="5">
    <source>
        <dbReference type="ARBA" id="ARBA00022676"/>
    </source>
</evidence>
<dbReference type="PANTHER" id="PTHR32438">
    <property type="entry name" value="4-ALPHA-GLUCANOTRANSFERASE DPE1, CHLOROPLASTIC/AMYLOPLASTIC"/>
    <property type="match status" value="1"/>
</dbReference>
<dbReference type="Pfam" id="PF02446">
    <property type="entry name" value="Glyco_hydro_77"/>
    <property type="match status" value="1"/>
</dbReference>
<dbReference type="GO" id="GO:0005975">
    <property type="term" value="P:carbohydrate metabolic process"/>
    <property type="evidence" value="ECO:0007669"/>
    <property type="project" value="InterPro"/>
</dbReference>
<evidence type="ECO:0000313" key="12">
    <source>
        <dbReference type="Proteomes" id="UP000049983"/>
    </source>
</evidence>
<keyword evidence="6 10" id="KW-0808">Transferase</keyword>
<dbReference type="OrthoDB" id="9763489at2"/>
<comment type="catalytic activity">
    <reaction evidence="1 10">
        <text>Transfers a segment of a (1-&gt;4)-alpha-D-glucan to a new position in an acceptor, which may be glucose or a (1-&gt;4)-alpha-D-glucan.</text>
        <dbReference type="EC" id="2.4.1.25"/>
    </reaction>
</comment>
<dbReference type="Proteomes" id="UP000049983">
    <property type="component" value="Unassembled WGS sequence"/>
</dbReference>
<keyword evidence="12" id="KW-1185">Reference proteome</keyword>
<reference evidence="12" key="1">
    <citation type="submission" date="2015-07" db="EMBL/GenBank/DDBJ databases">
        <authorList>
            <person name="Rodrigo-Torres Lidia"/>
            <person name="Arahal R.David."/>
        </authorList>
    </citation>
    <scope>NUCLEOTIDE SEQUENCE [LARGE SCALE GENOMIC DNA]</scope>
    <source>
        <strain evidence="12">CECT 5096</strain>
    </source>
</reference>
<evidence type="ECO:0000256" key="9">
    <source>
        <dbReference type="ARBA" id="ARBA00031501"/>
    </source>
</evidence>
<dbReference type="Gene3D" id="3.20.20.80">
    <property type="entry name" value="Glycosidases"/>
    <property type="match status" value="1"/>
</dbReference>
<evidence type="ECO:0000256" key="2">
    <source>
        <dbReference type="ARBA" id="ARBA00005684"/>
    </source>
</evidence>
<dbReference type="AlphaFoldDB" id="A0A0M7B095"/>
<keyword evidence="7 10" id="KW-0119">Carbohydrate metabolism</keyword>
<dbReference type="RefSeq" id="WP_055120598.1">
    <property type="nucleotide sequence ID" value="NZ_CXWA01000010.1"/>
</dbReference>
<dbReference type="STRING" id="311410.LA5095_05323"/>
<proteinExistence type="inferred from homology"/>
<dbReference type="PANTHER" id="PTHR32438:SF5">
    <property type="entry name" value="4-ALPHA-GLUCANOTRANSFERASE DPE1, CHLOROPLASTIC_AMYLOPLASTIC"/>
    <property type="match status" value="1"/>
</dbReference>
<dbReference type="NCBIfam" id="TIGR00217">
    <property type="entry name" value="malQ"/>
    <property type="match status" value="1"/>
</dbReference>
<dbReference type="EC" id="2.4.1.25" evidence="3 10"/>
<evidence type="ECO:0000256" key="1">
    <source>
        <dbReference type="ARBA" id="ARBA00000439"/>
    </source>
</evidence>
<evidence type="ECO:0000256" key="7">
    <source>
        <dbReference type="ARBA" id="ARBA00023277"/>
    </source>
</evidence>
<dbReference type="GeneID" id="97672594"/>
<protein>
    <recommendedName>
        <fullName evidence="4 10">4-alpha-glucanotransferase</fullName>
        <ecNumber evidence="3 10">2.4.1.25</ecNumber>
    </recommendedName>
    <alternativeName>
        <fullName evidence="8 10">Amylomaltase</fullName>
    </alternativeName>
    <alternativeName>
        <fullName evidence="9 10">Disproportionating enzyme</fullName>
    </alternativeName>
</protein>
<dbReference type="InterPro" id="IPR003385">
    <property type="entry name" value="Glyco_hydro_77"/>
</dbReference>
<sequence>MSSNPLHELAEAYGILPMFHDLGGHEHWTNDETRRALLKAMGVSAETDTDTRISLEAIRSEQLGHIVPPEFVVTAGYGSTIPVFRPCAWILKDEKNQYLADGYAEVQVDLPALEVGVYHLNVEAEGETQIAMIPAAPVKAPMVASLAARDRVWGVTAPLYGLRSSRNLGVGDYTDLASLAAMLGDRGASFLGINPIHSWGWSTSDIASPYSPSHRAFLNTLHIALDSIPGLDGNTSAIALMEEARGQLDMSDGLIDYQVVRARHQSLLWSLYETFREAASESAKAHFEEYVRTCDDELSRFAVFEALTVKNGENWESWPIALQDPASLPNDACSPNEIEFHVWLQWIASEQLRRIADSDTMPMGLYLDLAVGSRRNGAEAWMGQDCVAKGVSLGAPPDHLNPQGQNWQLTAFAPKLSALSGYRNFRSVLRQTMRAAGIIRIDHVLGLNRSFWLPDDGSPGAYIQQPFETLLALTAIEAHQANCVVVGEDLGLVPEGFREMLAARGIYGYSVLQYEREWDRSFRDPSHLRAHSLACFATHDTPTLHGYCAGRDIDWWQRLGWIDADTATHQRDERKADVAALVPQGSDPGTAIHDRLARSPAAMTSVQLDDILAEEEAQNLPGTIDEHPNWRRIYSVPVEKLEANSALPDTADLMRASGRAYFYPEGEN</sequence>
<dbReference type="EMBL" id="CXWC01000014">
    <property type="protein sequence ID" value="CTQ77897.1"/>
    <property type="molecule type" value="Genomic_DNA"/>
</dbReference>
<evidence type="ECO:0000313" key="11">
    <source>
        <dbReference type="EMBL" id="CTQ77897.1"/>
    </source>
</evidence>